<proteinExistence type="inferred from homology"/>
<feature type="region of interest" description="Disordered" evidence="5">
    <location>
        <begin position="186"/>
        <end position="205"/>
    </location>
</feature>
<keyword evidence="6" id="KW-0732">Signal</keyword>
<dbReference type="InterPro" id="IPR000064">
    <property type="entry name" value="NLP_P60_dom"/>
</dbReference>
<evidence type="ECO:0000256" key="4">
    <source>
        <dbReference type="ARBA" id="ARBA00022807"/>
    </source>
</evidence>
<dbReference type="AlphaFoldDB" id="A0A930VNF8"/>
<feature type="compositionally biased region" description="Gly residues" evidence="5">
    <location>
        <begin position="286"/>
        <end position="295"/>
    </location>
</feature>
<feature type="region of interest" description="Disordered" evidence="5">
    <location>
        <begin position="245"/>
        <end position="329"/>
    </location>
</feature>
<dbReference type="EMBL" id="JADKPO010000009">
    <property type="protein sequence ID" value="MBF4767886.1"/>
    <property type="molecule type" value="Genomic_DNA"/>
</dbReference>
<dbReference type="PROSITE" id="PS51935">
    <property type="entry name" value="NLPC_P60"/>
    <property type="match status" value="1"/>
</dbReference>
<dbReference type="RefSeq" id="WP_194696023.1">
    <property type="nucleotide sequence ID" value="NZ_JADKPO010000009.1"/>
</dbReference>
<dbReference type="SUPFAM" id="SSF54001">
    <property type="entry name" value="Cysteine proteinases"/>
    <property type="match status" value="1"/>
</dbReference>
<keyword evidence="9" id="KW-1185">Reference proteome</keyword>
<comment type="caution">
    <text evidence="8">The sequence shown here is derived from an EMBL/GenBank/DDBJ whole genome shotgun (WGS) entry which is preliminary data.</text>
</comment>
<sequence length="447" mass="46983">MRRPAVAAVISVTLLAGLATAPGWVAVADEDGPPSQADVRAARQAADDKASDVAAVQTRLINAQARLQDSMVEVAQAEEAFNQARWLFREARRKQHEAEQVEETSQGQLSSLREQYADVVVSSYEMSPSLNAVSAILRADGIGEVVDTTTTMQNAQAAMDQAYDDYDAAALLAGVATDQATKARAAADQLREQTERARDKARATQQSAAAEADAIAAERVDLIADLARLQGISVALAEERQEWLEEQAKPDPVPVPDPTDGPTPHPTPGPTDGPTDEPTDEPTDGPTGGPTGGPTDGPTDGPTSGEPDPTQEPTPTDTPTTPPPAPAGGASAAIAFAQAQIGDPYQWGAAGPDRWDCSGLTMKAWQAGGVSLPHYSVGQYTASTPISRADLRPGDLLFWGSSSSPSSIYHVALYVGGGMMIHAPRTGQDVKKASIDYWIAPNFFARP</sequence>
<feature type="compositionally biased region" description="Acidic residues" evidence="5">
    <location>
        <begin position="274"/>
        <end position="283"/>
    </location>
</feature>
<feature type="compositionally biased region" description="Pro residues" evidence="5">
    <location>
        <begin position="251"/>
        <end position="271"/>
    </location>
</feature>
<evidence type="ECO:0000256" key="5">
    <source>
        <dbReference type="SAM" id="MobiDB-lite"/>
    </source>
</evidence>
<feature type="signal peptide" evidence="6">
    <location>
        <begin position="1"/>
        <end position="21"/>
    </location>
</feature>
<evidence type="ECO:0000256" key="1">
    <source>
        <dbReference type="ARBA" id="ARBA00007074"/>
    </source>
</evidence>
<keyword evidence="2" id="KW-0645">Protease</keyword>
<keyword evidence="4" id="KW-0788">Thiol protease</keyword>
<evidence type="ECO:0000259" key="7">
    <source>
        <dbReference type="PROSITE" id="PS51935"/>
    </source>
</evidence>
<evidence type="ECO:0000256" key="6">
    <source>
        <dbReference type="SAM" id="SignalP"/>
    </source>
</evidence>
<gene>
    <name evidence="8" type="ORF">ISU10_08925</name>
</gene>
<dbReference type="GO" id="GO:0008234">
    <property type="term" value="F:cysteine-type peptidase activity"/>
    <property type="evidence" value="ECO:0007669"/>
    <property type="project" value="UniProtKB-KW"/>
</dbReference>
<reference evidence="8" key="1">
    <citation type="submission" date="2020-11" db="EMBL/GenBank/DDBJ databases">
        <title>Nocardioides cynanchi sp. nov., isolated from soil of rhizosphere of Cynanchum wilfordii.</title>
        <authorList>
            <person name="Lee J.-S."/>
            <person name="Suh M.K."/>
            <person name="Kim J.-S."/>
        </authorList>
    </citation>
    <scope>NUCLEOTIDE SEQUENCE</scope>
    <source>
        <strain evidence="8">KCTC 19276</strain>
    </source>
</reference>
<name>A0A930VNF8_9ACTN</name>
<accession>A0A930VNF8</accession>
<keyword evidence="3" id="KW-0378">Hydrolase</keyword>
<dbReference type="Pfam" id="PF00877">
    <property type="entry name" value="NLPC_P60"/>
    <property type="match status" value="1"/>
</dbReference>
<organism evidence="8 9">
    <name type="scientific">Nocardioides agariphilus</name>
    <dbReference type="NCBI Taxonomy" id="433664"/>
    <lineage>
        <taxon>Bacteria</taxon>
        <taxon>Bacillati</taxon>
        <taxon>Actinomycetota</taxon>
        <taxon>Actinomycetes</taxon>
        <taxon>Propionibacteriales</taxon>
        <taxon>Nocardioidaceae</taxon>
        <taxon>Nocardioides</taxon>
    </lineage>
</organism>
<protein>
    <submittedName>
        <fullName evidence="8">C40 family peptidase</fullName>
    </submittedName>
</protein>
<evidence type="ECO:0000313" key="8">
    <source>
        <dbReference type="EMBL" id="MBF4767886.1"/>
    </source>
</evidence>
<feature type="domain" description="NlpC/P60" evidence="7">
    <location>
        <begin position="327"/>
        <end position="447"/>
    </location>
</feature>
<dbReference type="PANTHER" id="PTHR47359">
    <property type="entry name" value="PEPTIDOGLYCAN DL-ENDOPEPTIDASE CWLO"/>
    <property type="match status" value="1"/>
</dbReference>
<feature type="compositionally biased region" description="Low complexity" evidence="5">
    <location>
        <begin position="296"/>
        <end position="319"/>
    </location>
</feature>
<comment type="similarity">
    <text evidence="1">Belongs to the peptidase C40 family.</text>
</comment>
<evidence type="ECO:0000313" key="9">
    <source>
        <dbReference type="Proteomes" id="UP000660668"/>
    </source>
</evidence>
<dbReference type="PANTHER" id="PTHR47359:SF3">
    <property type="entry name" value="NLP_P60 DOMAIN-CONTAINING PROTEIN-RELATED"/>
    <property type="match status" value="1"/>
</dbReference>
<dbReference type="InterPro" id="IPR051794">
    <property type="entry name" value="PG_Endopeptidase_C40"/>
</dbReference>
<evidence type="ECO:0000256" key="3">
    <source>
        <dbReference type="ARBA" id="ARBA00022801"/>
    </source>
</evidence>
<dbReference type="InterPro" id="IPR038765">
    <property type="entry name" value="Papain-like_cys_pep_sf"/>
</dbReference>
<evidence type="ECO:0000256" key="2">
    <source>
        <dbReference type="ARBA" id="ARBA00022670"/>
    </source>
</evidence>
<dbReference type="Proteomes" id="UP000660668">
    <property type="component" value="Unassembled WGS sequence"/>
</dbReference>
<dbReference type="Gene3D" id="3.90.1720.10">
    <property type="entry name" value="endopeptidase domain like (from Nostoc punctiforme)"/>
    <property type="match status" value="1"/>
</dbReference>
<feature type="chain" id="PRO_5038557152" evidence="6">
    <location>
        <begin position="22"/>
        <end position="447"/>
    </location>
</feature>
<dbReference type="GO" id="GO:0006508">
    <property type="term" value="P:proteolysis"/>
    <property type="evidence" value="ECO:0007669"/>
    <property type="project" value="UniProtKB-KW"/>
</dbReference>
<feature type="compositionally biased region" description="Basic and acidic residues" evidence="5">
    <location>
        <begin position="189"/>
        <end position="202"/>
    </location>
</feature>